<feature type="compositionally biased region" description="Basic and acidic residues" evidence="1">
    <location>
        <begin position="64"/>
        <end position="78"/>
    </location>
</feature>
<protein>
    <submittedName>
        <fullName evidence="2">Uncharacterized protein</fullName>
    </submittedName>
</protein>
<dbReference type="AlphaFoldDB" id="A0A2P8A6B9"/>
<evidence type="ECO:0000313" key="2">
    <source>
        <dbReference type="EMBL" id="PSK56016.1"/>
    </source>
</evidence>
<dbReference type="STRING" id="40998.A0A2P8A6B9"/>
<reference evidence="2 3" key="1">
    <citation type="submission" date="2017-05" db="EMBL/GenBank/DDBJ databases">
        <title>Draft genome sequence of Elsinoe australis.</title>
        <authorList>
            <person name="Cheng Q."/>
        </authorList>
    </citation>
    <scope>NUCLEOTIDE SEQUENCE [LARGE SCALE GENOMIC DNA]</scope>
    <source>
        <strain evidence="2 3">NL1</strain>
    </source>
</reference>
<evidence type="ECO:0000256" key="1">
    <source>
        <dbReference type="SAM" id="MobiDB-lite"/>
    </source>
</evidence>
<dbReference type="OrthoDB" id="5375886at2759"/>
<gene>
    <name evidence="2" type="ORF">B9Z65_4894</name>
</gene>
<feature type="region of interest" description="Disordered" evidence="1">
    <location>
        <begin position="1"/>
        <end position="91"/>
    </location>
</feature>
<name>A0A2P8A6B9_9PEZI</name>
<accession>A0A2P8A6B9</accession>
<proteinExistence type="predicted"/>
<dbReference type="Proteomes" id="UP000243723">
    <property type="component" value="Unassembled WGS sequence"/>
</dbReference>
<evidence type="ECO:0000313" key="3">
    <source>
        <dbReference type="Proteomes" id="UP000243723"/>
    </source>
</evidence>
<comment type="caution">
    <text evidence="2">The sequence shown here is derived from an EMBL/GenBank/DDBJ whole genome shotgun (WGS) entry which is preliminary data.</text>
</comment>
<organism evidence="2 3">
    <name type="scientific">Elsinoe australis</name>
    <dbReference type="NCBI Taxonomy" id="40998"/>
    <lineage>
        <taxon>Eukaryota</taxon>
        <taxon>Fungi</taxon>
        <taxon>Dikarya</taxon>
        <taxon>Ascomycota</taxon>
        <taxon>Pezizomycotina</taxon>
        <taxon>Dothideomycetes</taxon>
        <taxon>Dothideomycetidae</taxon>
        <taxon>Myriangiales</taxon>
        <taxon>Elsinoaceae</taxon>
        <taxon>Elsinoe</taxon>
    </lineage>
</organism>
<sequence>MSAPNQGRQSPEPERQSDAQMNPHGANPNKQGGAPSQEHGKEQSDHQKSNKLESNPKGPLEDAAAEKTSKQPDEHIGRWDMAIEANAGEEV</sequence>
<feature type="compositionally biased region" description="Basic and acidic residues" evidence="1">
    <location>
        <begin position="38"/>
        <end position="51"/>
    </location>
</feature>
<dbReference type="EMBL" id="NHZQ01000066">
    <property type="protein sequence ID" value="PSK56016.1"/>
    <property type="molecule type" value="Genomic_DNA"/>
</dbReference>
<keyword evidence="3" id="KW-1185">Reference proteome</keyword>